<protein>
    <submittedName>
        <fullName evidence="1">Uncharacterized protein</fullName>
    </submittedName>
</protein>
<proteinExistence type="predicted"/>
<gene>
    <name evidence="1" type="ORF">OFUS_LOCUS23733</name>
</gene>
<reference evidence="1" key="1">
    <citation type="submission" date="2022-03" db="EMBL/GenBank/DDBJ databases">
        <authorList>
            <person name="Martin C."/>
        </authorList>
    </citation>
    <scope>NUCLEOTIDE SEQUENCE</scope>
</reference>
<keyword evidence="2" id="KW-1185">Reference proteome</keyword>
<name>A0A8J1TAX5_OWEFU</name>
<evidence type="ECO:0000313" key="1">
    <source>
        <dbReference type="EMBL" id="CAH1799760.1"/>
    </source>
</evidence>
<dbReference type="InterPro" id="IPR031746">
    <property type="entry name" value="DUF4732"/>
</dbReference>
<dbReference type="EMBL" id="CAIIXF020000011">
    <property type="protein sequence ID" value="CAH1799760.1"/>
    <property type="molecule type" value="Genomic_DNA"/>
</dbReference>
<dbReference type="PANTHER" id="PTHR37153:SF1">
    <property type="entry name" value="HYPOTHETICAL LOC292874"/>
    <property type="match status" value="1"/>
</dbReference>
<dbReference type="OrthoDB" id="6288346at2759"/>
<sequence length="341" mass="39155">MTHTTRLPKITTEEIDLEGIDAENADADIFAPSSPTPHGVLERLAIERSNVLKHKTGEQFLVPLNPLTSGSFGRYLFDPFLKIDTRNRSTPERNVITPFTPKLSFRQKDKHLDVSETVDTLSQSHASEGPAAVDTTTRLVLPQLRQAGVPEKFSETDRFLKLGFRDKVSMRRHRAKKSLVLKLPPIETESPNDPENLRDIISKLEKLSRKRVDVNPIRRRITKLQYDNQENACVACFQYPGIELTHAQVLRMVKQEIKRCNGRVKSIQFQDRNVIHSTGGLENRWIITLDNEACRDELVRRGLSFEHGLVVVRQYIQFLHQDERDSAFMQKLQAQRSSKQQ</sequence>
<organism evidence="1 2">
    <name type="scientific">Owenia fusiformis</name>
    <name type="common">Polychaete worm</name>
    <dbReference type="NCBI Taxonomy" id="6347"/>
    <lineage>
        <taxon>Eukaryota</taxon>
        <taxon>Metazoa</taxon>
        <taxon>Spiralia</taxon>
        <taxon>Lophotrochozoa</taxon>
        <taxon>Annelida</taxon>
        <taxon>Polychaeta</taxon>
        <taxon>Sedentaria</taxon>
        <taxon>Canalipalpata</taxon>
        <taxon>Sabellida</taxon>
        <taxon>Oweniida</taxon>
        <taxon>Oweniidae</taxon>
        <taxon>Owenia</taxon>
    </lineage>
</organism>
<evidence type="ECO:0000313" key="2">
    <source>
        <dbReference type="Proteomes" id="UP000749559"/>
    </source>
</evidence>
<dbReference type="Pfam" id="PF15876">
    <property type="entry name" value="DUF4732"/>
    <property type="match status" value="1"/>
</dbReference>
<comment type="caution">
    <text evidence="1">The sequence shown here is derived from an EMBL/GenBank/DDBJ whole genome shotgun (WGS) entry which is preliminary data.</text>
</comment>
<dbReference type="PANTHER" id="PTHR37153">
    <property type="entry name" value="CHROMOSOME 19 C19ORF81 HOMOLOG"/>
    <property type="match status" value="1"/>
</dbReference>
<accession>A0A8J1TAX5</accession>
<dbReference type="AlphaFoldDB" id="A0A8J1TAX5"/>
<dbReference type="Proteomes" id="UP000749559">
    <property type="component" value="Unassembled WGS sequence"/>
</dbReference>